<dbReference type="PROSITE" id="PS00028">
    <property type="entry name" value="ZINC_FINGER_C2H2_1"/>
    <property type="match status" value="1"/>
</dbReference>
<protein>
    <submittedName>
        <fullName evidence="11 12">Protein starmaker-like isoform X1</fullName>
    </submittedName>
</protein>
<evidence type="ECO:0000259" key="9">
    <source>
        <dbReference type="PROSITE" id="PS50171"/>
    </source>
</evidence>
<dbReference type="InterPro" id="IPR000690">
    <property type="entry name" value="Matrin/U1-C_Znf_C2H2"/>
</dbReference>
<feature type="compositionally biased region" description="Basic and acidic residues" evidence="7">
    <location>
        <begin position="162"/>
        <end position="171"/>
    </location>
</feature>
<feature type="compositionally biased region" description="Basic and acidic residues" evidence="7">
    <location>
        <begin position="411"/>
        <end position="432"/>
    </location>
</feature>
<dbReference type="SMART" id="SM00451">
    <property type="entry name" value="ZnF_U1"/>
    <property type="match status" value="2"/>
</dbReference>
<feature type="compositionally biased region" description="Basic and acidic residues" evidence="7">
    <location>
        <begin position="288"/>
        <end position="298"/>
    </location>
</feature>
<evidence type="ECO:0000313" key="12">
    <source>
        <dbReference type="RefSeq" id="XP_022253789.1"/>
    </source>
</evidence>
<keyword evidence="5" id="KW-0539">Nucleus</keyword>
<feature type="compositionally biased region" description="Basic residues" evidence="7">
    <location>
        <begin position="634"/>
        <end position="650"/>
    </location>
</feature>
<feature type="compositionally biased region" description="Basic and acidic residues" evidence="7">
    <location>
        <begin position="485"/>
        <end position="517"/>
    </location>
</feature>
<evidence type="ECO:0000256" key="6">
    <source>
        <dbReference type="PROSITE-ProRule" id="PRU00042"/>
    </source>
</evidence>
<dbReference type="SUPFAM" id="SSF57667">
    <property type="entry name" value="beta-beta-alpha zinc fingers"/>
    <property type="match status" value="1"/>
</dbReference>
<feature type="compositionally biased region" description="Polar residues" evidence="7">
    <location>
        <begin position="177"/>
        <end position="206"/>
    </location>
</feature>
<dbReference type="InterPro" id="IPR036236">
    <property type="entry name" value="Znf_C2H2_sf"/>
</dbReference>
<evidence type="ECO:0000259" key="8">
    <source>
        <dbReference type="PROSITE" id="PS50157"/>
    </source>
</evidence>
<evidence type="ECO:0000313" key="11">
    <source>
        <dbReference type="RefSeq" id="XP_013785495.1"/>
    </source>
</evidence>
<evidence type="ECO:0000313" key="10">
    <source>
        <dbReference type="Proteomes" id="UP000694941"/>
    </source>
</evidence>
<feature type="compositionally biased region" description="Basic and acidic residues" evidence="7">
    <location>
        <begin position="71"/>
        <end position="80"/>
    </location>
</feature>
<feature type="region of interest" description="Disordered" evidence="7">
    <location>
        <begin position="317"/>
        <end position="349"/>
    </location>
</feature>
<feature type="region of interest" description="Disordered" evidence="7">
    <location>
        <begin position="602"/>
        <end position="650"/>
    </location>
</feature>
<feature type="compositionally biased region" description="Polar residues" evidence="7">
    <location>
        <begin position="113"/>
        <end position="126"/>
    </location>
</feature>
<feature type="compositionally biased region" description="Basic and acidic residues" evidence="7">
    <location>
        <begin position="454"/>
        <end position="475"/>
    </location>
</feature>
<feature type="compositionally biased region" description="Acidic residues" evidence="7">
    <location>
        <begin position="604"/>
        <end position="617"/>
    </location>
</feature>
<evidence type="ECO:0000256" key="1">
    <source>
        <dbReference type="ARBA" id="ARBA00004123"/>
    </source>
</evidence>
<dbReference type="PANTHER" id="PTHR15491">
    <property type="match status" value="1"/>
</dbReference>
<feature type="compositionally biased region" description="Basic residues" evidence="7">
    <location>
        <begin position="275"/>
        <end position="286"/>
    </location>
</feature>
<dbReference type="Proteomes" id="UP000694941">
    <property type="component" value="Unplaced"/>
</dbReference>
<organism evidence="10 12">
    <name type="scientific">Limulus polyphemus</name>
    <name type="common">Atlantic horseshoe crab</name>
    <dbReference type="NCBI Taxonomy" id="6850"/>
    <lineage>
        <taxon>Eukaryota</taxon>
        <taxon>Metazoa</taxon>
        <taxon>Ecdysozoa</taxon>
        <taxon>Arthropoda</taxon>
        <taxon>Chelicerata</taxon>
        <taxon>Merostomata</taxon>
        <taxon>Xiphosura</taxon>
        <taxon>Limulidae</taxon>
        <taxon>Limulus</taxon>
    </lineage>
</organism>
<dbReference type="RefSeq" id="XP_013785495.1">
    <property type="nucleotide sequence ID" value="XM_013930041.2"/>
</dbReference>
<evidence type="ECO:0000256" key="3">
    <source>
        <dbReference type="ARBA" id="ARBA00022771"/>
    </source>
</evidence>
<evidence type="ECO:0000256" key="7">
    <source>
        <dbReference type="SAM" id="MobiDB-lite"/>
    </source>
</evidence>
<accession>A0ABM1TD33</accession>
<evidence type="ECO:0000256" key="5">
    <source>
        <dbReference type="ARBA" id="ARBA00023242"/>
    </source>
</evidence>
<feature type="region of interest" description="Disordered" evidence="7">
    <location>
        <begin position="71"/>
        <end position="220"/>
    </location>
</feature>
<gene>
    <name evidence="11 12" type="primary">LOC106469543</name>
</gene>
<evidence type="ECO:0000256" key="4">
    <source>
        <dbReference type="ARBA" id="ARBA00022833"/>
    </source>
</evidence>
<evidence type="ECO:0000256" key="2">
    <source>
        <dbReference type="ARBA" id="ARBA00022723"/>
    </source>
</evidence>
<comment type="subcellular location">
    <subcellularLocation>
        <location evidence="1">Nucleus</location>
    </subcellularLocation>
</comment>
<feature type="compositionally biased region" description="Acidic residues" evidence="7">
    <location>
        <begin position="327"/>
        <end position="347"/>
    </location>
</feature>
<keyword evidence="4" id="KW-0862">Zinc</keyword>
<keyword evidence="10" id="KW-1185">Reference proteome</keyword>
<dbReference type="PROSITE" id="PS50171">
    <property type="entry name" value="ZF_MATRIN"/>
    <property type="match status" value="1"/>
</dbReference>
<dbReference type="InterPro" id="IPR026811">
    <property type="entry name" value="CIZ1"/>
</dbReference>
<proteinExistence type="predicted"/>
<feature type="compositionally biased region" description="Basic residues" evidence="7">
    <location>
        <begin position="86"/>
        <end position="109"/>
    </location>
</feature>
<feature type="domain" description="Matrin-type" evidence="9">
    <location>
        <begin position="361"/>
        <end position="392"/>
    </location>
</feature>
<dbReference type="RefSeq" id="XP_022253789.1">
    <property type="nucleotide sequence ID" value="XM_022398081.1"/>
</dbReference>
<feature type="region of interest" description="Disordered" evidence="7">
    <location>
        <begin position="271"/>
        <end position="301"/>
    </location>
</feature>
<sequence length="650" mass="74324">MAQRGFGGSPWQQSGPNFVENQMRLGLGSLVDLMNMERLMRESGGGFGGGIGFGLNTGGMDMSQMMGFLESRSRNERVGGYERGNQRNRMRGRNRSGNRRNQTRRRSRKQQSPGEGQQKRSAQQQSPRGGQKKRQIQQQGPGESSHPKRQNTDEAQNSPQEKNGRNVKENEYPYSPANPTSEGTEQRFQTQVNGKNQNLSMDQQAKSKVKVANKMRRRKGQDRNTFYCTVCEREYHGSFLQHRRTSKEHRKNRDRKYPKCRLCRKSFNSPLELKQHHKTTNHKNLTKRPGEKNATKSDDDTDYVTLDATGIFEDENKKEVTQCNQDTDSEREENVDELKDEDDDDDDKPVGQVYVVKVEGFFCKICHKFFKDSHSATITHCKSEEHRKNNAKIQEMIKKRKALEAQRKVVEEARVQDGEEAKKTADDISKEEETQEQQISTTDEQGADVEDEKVDNKQETDMERNEEAENDHEMTEEQGTVAGSEEEKSIDKPKKDKEESEKDERFSKDEFREKTEQCKITVSFKDEKQGECDEEKEKLVSSELDDILGPVDNLQSSSQENEDDELVSSLVSENREQENSELFASLSSQIVSKELETKLNLQEVVEDEGEEEDGDDADTSKEINLPSAATRSQGKARGRGRGRGRGKRNS</sequence>
<dbReference type="PANTHER" id="PTHR15491:SF9">
    <property type="entry name" value="CIP1-INTERACTING ZINC FINGER PROTEIN"/>
    <property type="match status" value="1"/>
</dbReference>
<name>A0ABM1TD33_LIMPO</name>
<feature type="compositionally biased region" description="Basic and acidic residues" evidence="7">
    <location>
        <begin position="524"/>
        <end position="540"/>
    </location>
</feature>
<dbReference type="InterPro" id="IPR003604">
    <property type="entry name" value="Matrin/U1-like-C_Znf_C2H2"/>
</dbReference>
<reference evidence="11 12" key="1">
    <citation type="submission" date="2025-05" db="UniProtKB">
        <authorList>
            <consortium name="RefSeq"/>
        </authorList>
    </citation>
    <scope>IDENTIFICATION</scope>
    <source>
        <tissue evidence="11 12">Muscle</tissue>
    </source>
</reference>
<dbReference type="PROSITE" id="PS50157">
    <property type="entry name" value="ZINC_FINGER_C2H2_2"/>
    <property type="match status" value="1"/>
</dbReference>
<feature type="domain" description="C2H2-type" evidence="8">
    <location>
        <begin position="258"/>
        <end position="287"/>
    </location>
</feature>
<feature type="compositionally biased region" description="Basic residues" evidence="7">
    <location>
        <begin position="207"/>
        <end position="220"/>
    </location>
</feature>
<dbReference type="InterPro" id="IPR013087">
    <property type="entry name" value="Znf_C2H2_type"/>
</dbReference>
<dbReference type="GeneID" id="106469543"/>
<keyword evidence="2" id="KW-0479">Metal-binding</keyword>
<keyword evidence="3 6" id="KW-0863">Zinc-finger</keyword>
<feature type="region of interest" description="Disordered" evidence="7">
    <location>
        <begin position="411"/>
        <end position="580"/>
    </location>
</feature>